<gene>
    <name evidence="2" type="ORF">FYK34_12450</name>
</gene>
<evidence type="ECO:0000313" key="2">
    <source>
        <dbReference type="EMBL" id="QEL56309.1"/>
    </source>
</evidence>
<feature type="signal peptide" evidence="1">
    <location>
        <begin position="1"/>
        <end position="18"/>
    </location>
</feature>
<keyword evidence="3" id="KW-1185">Reference proteome</keyword>
<dbReference type="KEGG" id="chrm:FYK34_12450"/>
<dbReference type="RefSeq" id="WP_149296904.1">
    <property type="nucleotide sequence ID" value="NZ_CP043473.1"/>
</dbReference>
<accession>A0A5C1DK09</accession>
<dbReference type="AlphaFoldDB" id="A0A5C1DK09"/>
<reference evidence="2 3" key="1">
    <citation type="submission" date="2019-08" db="EMBL/GenBank/DDBJ databases">
        <title>Chromobacterium paludis, a novel bacterium isolated from a Maryland marsh pond.</title>
        <authorList>
            <person name="Blackburn M.B."/>
            <person name="Gundersen-Rindal D.E."/>
        </authorList>
    </citation>
    <scope>NUCLEOTIDE SEQUENCE [LARGE SCALE GENOMIC DNA]</scope>
    <source>
        <strain evidence="3">IIBBL 257-1</strain>
    </source>
</reference>
<evidence type="ECO:0000313" key="3">
    <source>
        <dbReference type="Proteomes" id="UP000322079"/>
    </source>
</evidence>
<protein>
    <submittedName>
        <fullName evidence="2">Transporter substrate-binding domain-containing protein</fullName>
    </submittedName>
</protein>
<name>A0A5C1DK09_9NEIS</name>
<feature type="chain" id="PRO_5022740276" evidence="1">
    <location>
        <begin position="19"/>
        <end position="250"/>
    </location>
</feature>
<dbReference type="SUPFAM" id="SSF53850">
    <property type="entry name" value="Periplasmic binding protein-like II"/>
    <property type="match status" value="1"/>
</dbReference>
<organism evidence="2 3">
    <name type="scientific">Chromobacterium paludis</name>
    <dbReference type="NCBI Taxonomy" id="2605945"/>
    <lineage>
        <taxon>Bacteria</taxon>
        <taxon>Pseudomonadati</taxon>
        <taxon>Pseudomonadota</taxon>
        <taxon>Betaproteobacteria</taxon>
        <taxon>Neisseriales</taxon>
        <taxon>Chromobacteriaceae</taxon>
        <taxon>Chromobacterium</taxon>
    </lineage>
</organism>
<evidence type="ECO:0000256" key="1">
    <source>
        <dbReference type="SAM" id="SignalP"/>
    </source>
</evidence>
<dbReference type="Proteomes" id="UP000322079">
    <property type="component" value="Chromosome"/>
</dbReference>
<sequence>MSRPTLALAALCPLTLCAAPPLQVAVSSALASPYVIEDPAPSNPPRGRAIELAQAALRRCGLQGRFVRQPGERIVQNLALNRLDGALLLSYRDDRSRQMAFPLRQGAPDPSRRMTTLDYAFYVRKDSRLRWSGAWLGGMSGAVGVNQGWSIGRELMARGLDIEESAGIEDNFAKLQAGRTDAYVLHRLAGDLYLRHHPDLQIHRLSPPLSSKPYYWVFSLGYARQHPRQVDCLWRQMPRLRERYLPADGR</sequence>
<dbReference type="Gene3D" id="3.40.190.10">
    <property type="entry name" value="Periplasmic binding protein-like II"/>
    <property type="match status" value="2"/>
</dbReference>
<keyword evidence="1" id="KW-0732">Signal</keyword>
<dbReference type="EMBL" id="CP043473">
    <property type="protein sequence ID" value="QEL56309.1"/>
    <property type="molecule type" value="Genomic_DNA"/>
</dbReference>
<proteinExistence type="predicted"/>